<reference evidence="1" key="1">
    <citation type="submission" date="2022-11" db="EMBL/GenBank/DDBJ databases">
        <title>beta-Carotene-producing bacterium, Jeongeuplla avenae sp. nov., alleviates the salt stress of Arabidopsis seedlings.</title>
        <authorList>
            <person name="Jiang L."/>
            <person name="Lee J."/>
        </authorList>
    </citation>
    <scope>NUCLEOTIDE SEQUENCE</scope>
    <source>
        <strain evidence="1">DY_R2A_6</strain>
    </source>
</reference>
<dbReference type="EMBL" id="CP113520">
    <property type="protein sequence ID" value="WAJ28110.1"/>
    <property type="molecule type" value="Genomic_DNA"/>
</dbReference>
<organism evidence="1 2">
    <name type="scientific">Antarcticirhabdus aurantiaca</name>
    <dbReference type="NCBI Taxonomy" id="2606717"/>
    <lineage>
        <taxon>Bacteria</taxon>
        <taxon>Pseudomonadati</taxon>
        <taxon>Pseudomonadota</taxon>
        <taxon>Alphaproteobacteria</taxon>
        <taxon>Hyphomicrobiales</taxon>
        <taxon>Aurantimonadaceae</taxon>
        <taxon>Antarcticirhabdus</taxon>
    </lineage>
</organism>
<name>A0ACD4NMK1_9HYPH</name>
<accession>A0ACD4NMK1</accession>
<sequence length="336" mass="34835">MKAARLHAVRDLRVETLPSPPPPGPGEVRLRVEAAGICGSDLHNWRTGQWLGPRIAVPGHELAGRVLEVGSGVEGFAPGDLAGADSRVWCGTCPACRAGRRHLCAGLGFVGEVCDGGFAEEVVLPARLLVKLDPALDPLVAAMLEPLAVALHAVSRLAPPPGEAVLIAGCGPIGGLAALLLARRHDGPVLLADRNAARLRTVAEVAGGRPASLDDPLLSAAAPRFAVEATGQVPVLSALLGLLGGGGRIALVGIFHERLDLDPNRLVEAEIALLGCHAFADELHEAARLLPELAPALKRFVEAEVALDDLPDTYARLVRGEATNLKTIVRPNGGAP</sequence>
<gene>
    <name evidence="1" type="ORF">OXU80_25355</name>
</gene>
<evidence type="ECO:0000313" key="2">
    <source>
        <dbReference type="Proteomes" id="UP001163223"/>
    </source>
</evidence>
<evidence type="ECO:0000313" key="1">
    <source>
        <dbReference type="EMBL" id="WAJ28110.1"/>
    </source>
</evidence>
<proteinExistence type="predicted"/>
<dbReference type="Proteomes" id="UP001163223">
    <property type="component" value="Chromosome"/>
</dbReference>
<protein>
    <submittedName>
        <fullName evidence="1">Alcohol dehydrogenase catalytic domain-containing protein</fullName>
    </submittedName>
</protein>
<keyword evidence="2" id="KW-1185">Reference proteome</keyword>